<dbReference type="PANTHER" id="PTHR38445:SF9">
    <property type="entry name" value="HTH-TYPE TRANSCRIPTIONAL REPRESSOR YTRA"/>
    <property type="match status" value="1"/>
</dbReference>
<keyword evidence="3" id="KW-0804">Transcription</keyword>
<proteinExistence type="predicted"/>
<reference evidence="5 6" key="1">
    <citation type="submission" date="2023-04" db="EMBL/GenBank/DDBJ databases">
        <title>Clostridium tannerae sp. nov., isolated from the fecal material of an alpaca.</title>
        <authorList>
            <person name="Miller S."/>
            <person name="Hendry M."/>
            <person name="King J."/>
            <person name="Sankaranarayanan K."/>
            <person name="Lawson P.A."/>
        </authorList>
    </citation>
    <scope>NUCLEOTIDE SEQUENCE [LARGE SCALE GENOMIC DNA]</scope>
    <source>
        <strain evidence="5 6">A1-XYC3</strain>
    </source>
</reference>
<dbReference type="PRINTS" id="PR00035">
    <property type="entry name" value="HTHGNTR"/>
</dbReference>
<evidence type="ECO:0000256" key="3">
    <source>
        <dbReference type="ARBA" id="ARBA00023163"/>
    </source>
</evidence>
<evidence type="ECO:0000256" key="1">
    <source>
        <dbReference type="ARBA" id="ARBA00023015"/>
    </source>
</evidence>
<protein>
    <submittedName>
        <fullName evidence="5">GntR family transcriptional regulator</fullName>
    </submittedName>
</protein>
<keyword evidence="6" id="KW-1185">Reference proteome</keyword>
<sequence>MDWSINPINFGVIIIEIRINKESGVPLYLQVKKQIMDLIKNGFLKVGNKMPTERELSEKLKVSRNTISTAYNELEQEGVLKSYQGRGTFVAEEANPWKAQNIKEKIIKFVDLGLEEALEIGMDVDEFLEIVTQRVKEKKELMSKITALYVECNIEQSRMFSKQLTDSTNMSVIPLTLDDIRIIDKKTKELVEKSQVIIATFNHVNEVVELTKPFKKEVIGVAINVDLETIVKIARYPESTRFAFVCMSQEFMFKARGALEKAGLGNINIQYTNTSEKSELVKVINNSDVIIVSPGRYNDVKENIKGDKEIMRFLYSLDDSSVKALKSKIIELKYQK</sequence>
<evidence type="ECO:0000313" key="5">
    <source>
        <dbReference type="EMBL" id="MDW8800138.1"/>
    </source>
</evidence>
<dbReference type="Pfam" id="PF00392">
    <property type="entry name" value="GntR"/>
    <property type="match status" value="1"/>
</dbReference>
<dbReference type="InterPro" id="IPR000524">
    <property type="entry name" value="Tscrpt_reg_HTH_GntR"/>
</dbReference>
<dbReference type="RefSeq" id="WP_318796751.1">
    <property type="nucleotide sequence ID" value="NZ_JARUJP010000002.1"/>
</dbReference>
<gene>
    <name evidence="5" type="ORF">P8V03_03095</name>
</gene>
<evidence type="ECO:0000313" key="6">
    <source>
        <dbReference type="Proteomes" id="UP001281656"/>
    </source>
</evidence>
<evidence type="ECO:0000256" key="2">
    <source>
        <dbReference type="ARBA" id="ARBA00023125"/>
    </source>
</evidence>
<organism evidence="5 6">
    <name type="scientific">Clostridium tanneri</name>
    <dbReference type="NCBI Taxonomy" id="3037988"/>
    <lineage>
        <taxon>Bacteria</taxon>
        <taxon>Bacillati</taxon>
        <taxon>Bacillota</taxon>
        <taxon>Clostridia</taxon>
        <taxon>Eubacteriales</taxon>
        <taxon>Clostridiaceae</taxon>
        <taxon>Clostridium</taxon>
    </lineage>
</organism>
<evidence type="ECO:0000259" key="4">
    <source>
        <dbReference type="PROSITE" id="PS50949"/>
    </source>
</evidence>
<keyword evidence="2" id="KW-0238">DNA-binding</keyword>
<dbReference type="InterPro" id="IPR036388">
    <property type="entry name" value="WH-like_DNA-bd_sf"/>
</dbReference>
<dbReference type="SUPFAM" id="SSF46785">
    <property type="entry name" value="Winged helix' DNA-binding domain"/>
    <property type="match status" value="1"/>
</dbReference>
<dbReference type="CDD" id="cd07377">
    <property type="entry name" value="WHTH_GntR"/>
    <property type="match status" value="1"/>
</dbReference>
<dbReference type="InterPro" id="IPR036390">
    <property type="entry name" value="WH_DNA-bd_sf"/>
</dbReference>
<keyword evidence="1" id="KW-0805">Transcription regulation</keyword>
<dbReference type="SMART" id="SM00345">
    <property type="entry name" value="HTH_GNTR"/>
    <property type="match status" value="1"/>
</dbReference>
<name>A0ABU4JQB1_9CLOT</name>
<comment type="caution">
    <text evidence="5">The sequence shown here is derived from an EMBL/GenBank/DDBJ whole genome shotgun (WGS) entry which is preliminary data.</text>
</comment>
<feature type="domain" description="HTH gntR-type" evidence="4">
    <location>
        <begin position="25"/>
        <end position="93"/>
    </location>
</feature>
<dbReference type="Proteomes" id="UP001281656">
    <property type="component" value="Unassembled WGS sequence"/>
</dbReference>
<dbReference type="PROSITE" id="PS50949">
    <property type="entry name" value="HTH_GNTR"/>
    <property type="match status" value="1"/>
</dbReference>
<dbReference type="Gene3D" id="1.10.10.10">
    <property type="entry name" value="Winged helix-like DNA-binding domain superfamily/Winged helix DNA-binding domain"/>
    <property type="match status" value="1"/>
</dbReference>
<dbReference type="PANTHER" id="PTHR38445">
    <property type="entry name" value="HTH-TYPE TRANSCRIPTIONAL REPRESSOR YTRA"/>
    <property type="match status" value="1"/>
</dbReference>
<dbReference type="EMBL" id="JARUJP010000002">
    <property type="protein sequence ID" value="MDW8800138.1"/>
    <property type="molecule type" value="Genomic_DNA"/>
</dbReference>
<accession>A0ABU4JQB1</accession>